<dbReference type="RefSeq" id="XP_053069346.1">
    <property type="nucleotide sequence ID" value="XM_053213371.1"/>
</dbReference>
<feature type="compositionally biased region" description="Basic residues" evidence="1">
    <location>
        <begin position="35"/>
        <end position="56"/>
    </location>
</feature>
<proteinExistence type="predicted"/>
<gene>
    <name evidence="3" type="primary">LOC128313648</name>
</gene>
<feature type="region of interest" description="Disordered" evidence="1">
    <location>
        <begin position="8"/>
        <end position="74"/>
    </location>
</feature>
<dbReference type="GeneID" id="128313648"/>
<name>A0ABM3PCF4_ACIJB</name>
<dbReference type="Proteomes" id="UP001652583">
    <property type="component" value="Chromosome E3"/>
</dbReference>
<evidence type="ECO:0000313" key="2">
    <source>
        <dbReference type="Proteomes" id="UP001652583"/>
    </source>
</evidence>
<feature type="region of interest" description="Disordered" evidence="1">
    <location>
        <begin position="276"/>
        <end position="318"/>
    </location>
</feature>
<sequence>MLLCGFLVSGRERAGSPGTTPSRRVPVPPPLRSRPSPRRASRGRRWGPGGRGKRPRACVSGMDRRGPSRIPPPLCGIGGHLGGPSLGSLLQRRRGRSESLRARPVVFVLWFEVRCLFGGRAALRRSLGRPRVSRFCWFRGVGGGGGQEAGKVPRLSSASTDRTGGGCGFLLLGRSVPHSASCRGTPLGRTPGPEDKERGGARAGTLRTRTRTRAGPCPPTTPSGLGPKTLLPERRPQLPRILGAVPADSGSPDPKPCHLRSQEVARFLHRGGVSGSFHVQRLGPRPQAWRGGSSVSPRRTPRTSAAKSPEASIQRTEHPGEVAVARLAQSVEHETLNLRVVGSSPTLGGCTFWASAGFSTTPNPHPEIFLRKQTSGCSFYDKRMRFMGVTFTLKGDILRHCIFRVLFFRGGGGLSLERQSQAYRGRSL</sequence>
<evidence type="ECO:0000256" key="1">
    <source>
        <dbReference type="SAM" id="MobiDB-lite"/>
    </source>
</evidence>
<feature type="compositionally biased region" description="Low complexity" evidence="1">
    <location>
        <begin position="290"/>
        <end position="304"/>
    </location>
</feature>
<reference evidence="3" key="1">
    <citation type="submission" date="2025-08" db="UniProtKB">
        <authorList>
            <consortium name="RefSeq"/>
        </authorList>
    </citation>
    <scope>IDENTIFICATION</scope>
    <source>
        <tissue evidence="3">Blood</tissue>
    </source>
</reference>
<protein>
    <submittedName>
        <fullName evidence="3">Uncharacterized protein LOC128313648</fullName>
    </submittedName>
</protein>
<accession>A0ABM3PCF4</accession>
<evidence type="ECO:0000313" key="3">
    <source>
        <dbReference type="RefSeq" id="XP_053069346.1"/>
    </source>
</evidence>
<keyword evidence="2" id="KW-1185">Reference proteome</keyword>
<organism evidence="2 3">
    <name type="scientific">Acinonyx jubatus</name>
    <name type="common">Cheetah</name>
    <dbReference type="NCBI Taxonomy" id="32536"/>
    <lineage>
        <taxon>Eukaryota</taxon>
        <taxon>Metazoa</taxon>
        <taxon>Chordata</taxon>
        <taxon>Craniata</taxon>
        <taxon>Vertebrata</taxon>
        <taxon>Euteleostomi</taxon>
        <taxon>Mammalia</taxon>
        <taxon>Eutheria</taxon>
        <taxon>Laurasiatheria</taxon>
        <taxon>Carnivora</taxon>
        <taxon>Feliformia</taxon>
        <taxon>Felidae</taxon>
        <taxon>Felinae</taxon>
        <taxon>Acinonyx</taxon>
    </lineage>
</organism>
<feature type="region of interest" description="Disordered" evidence="1">
    <location>
        <begin position="181"/>
        <end position="230"/>
    </location>
</feature>